<organism evidence="3 4">
    <name type="scientific">Mycena chlorophos</name>
    <name type="common">Agaric fungus</name>
    <name type="synonym">Agaricus chlorophos</name>
    <dbReference type="NCBI Taxonomy" id="658473"/>
    <lineage>
        <taxon>Eukaryota</taxon>
        <taxon>Fungi</taxon>
        <taxon>Dikarya</taxon>
        <taxon>Basidiomycota</taxon>
        <taxon>Agaricomycotina</taxon>
        <taxon>Agaricomycetes</taxon>
        <taxon>Agaricomycetidae</taxon>
        <taxon>Agaricales</taxon>
        <taxon>Marasmiineae</taxon>
        <taxon>Mycenaceae</taxon>
        <taxon>Mycena</taxon>
    </lineage>
</organism>
<feature type="domain" description="CoA-binding" evidence="2">
    <location>
        <begin position="17"/>
        <end position="110"/>
    </location>
</feature>
<gene>
    <name evidence="3" type="ORF">MCHLO_16503</name>
</gene>
<dbReference type="SMART" id="SM00881">
    <property type="entry name" value="CoA_binding"/>
    <property type="match status" value="1"/>
</dbReference>
<evidence type="ECO:0000259" key="2">
    <source>
        <dbReference type="SMART" id="SM00881"/>
    </source>
</evidence>
<protein>
    <recommendedName>
        <fullName evidence="2">CoA-binding domain-containing protein</fullName>
    </recommendedName>
</protein>
<evidence type="ECO:0000313" key="3">
    <source>
        <dbReference type="EMBL" id="GAT60365.1"/>
    </source>
</evidence>
<accession>A0ABQ0MAG3</accession>
<sequence length="261" mass="27382">MATTTTAATLLTKRIRFLSAPKFAVVGASNDSKKFGFKDLKWLLDHKKDVVPINLKPGKIQGVECYQSLSQLPDPKHTAVVIVVPPKSTLDVLKQAKSLGMFAYWLQPGSEDSDVVKYIQSDADLDAQSLYDDPLHKVAPEVHATTQAAEGSMSSKLHILTGPTCSGIVMQGSAALDAAAEQTKKVAASTTSKVASAATTVAEKLSTAAEKVSAAVEEATSPLSPAPAVDNVVAGVKRPRPSPSPEPQPAKSVKLALDNTA</sequence>
<dbReference type="Gene3D" id="3.40.50.720">
    <property type="entry name" value="NAD(P)-binding Rossmann-like Domain"/>
    <property type="match status" value="1"/>
</dbReference>
<name>A0ABQ0MAG3_MYCCL</name>
<dbReference type="PANTHER" id="PTHR33303">
    <property type="entry name" value="CYTOPLASMIC PROTEIN-RELATED"/>
    <property type="match status" value="1"/>
</dbReference>
<evidence type="ECO:0000256" key="1">
    <source>
        <dbReference type="SAM" id="MobiDB-lite"/>
    </source>
</evidence>
<dbReference type="PANTHER" id="PTHR33303:SF2">
    <property type="entry name" value="COA-BINDING DOMAIN-CONTAINING PROTEIN"/>
    <property type="match status" value="1"/>
</dbReference>
<dbReference type="InterPro" id="IPR036291">
    <property type="entry name" value="NAD(P)-bd_dom_sf"/>
</dbReference>
<evidence type="ECO:0000313" key="4">
    <source>
        <dbReference type="Proteomes" id="UP000815677"/>
    </source>
</evidence>
<feature type="region of interest" description="Disordered" evidence="1">
    <location>
        <begin position="218"/>
        <end position="261"/>
    </location>
</feature>
<keyword evidence="4" id="KW-1185">Reference proteome</keyword>
<dbReference type="SUPFAM" id="SSF51735">
    <property type="entry name" value="NAD(P)-binding Rossmann-fold domains"/>
    <property type="match status" value="1"/>
</dbReference>
<dbReference type="Pfam" id="PF13380">
    <property type="entry name" value="CoA_binding_2"/>
    <property type="match status" value="1"/>
</dbReference>
<dbReference type="InterPro" id="IPR003781">
    <property type="entry name" value="CoA-bd"/>
</dbReference>
<proteinExistence type="predicted"/>
<dbReference type="Proteomes" id="UP000815677">
    <property type="component" value="Unassembled WGS sequence"/>
</dbReference>
<reference evidence="3" key="1">
    <citation type="submission" date="2014-09" db="EMBL/GenBank/DDBJ databases">
        <title>Genome sequence of the luminous mushroom Mycena chlorophos for searching fungal bioluminescence genes.</title>
        <authorList>
            <person name="Tanaka Y."/>
            <person name="Kasuga D."/>
            <person name="Oba Y."/>
            <person name="Hase S."/>
            <person name="Sato K."/>
            <person name="Oba Y."/>
            <person name="Sakakibara Y."/>
        </authorList>
    </citation>
    <scope>NUCLEOTIDE SEQUENCE</scope>
</reference>
<dbReference type="EMBL" id="DF849942">
    <property type="protein sequence ID" value="GAT60365.1"/>
    <property type="molecule type" value="Genomic_DNA"/>
</dbReference>